<feature type="chain" id="PRO_5036497274" evidence="1">
    <location>
        <begin position="24"/>
        <end position="87"/>
    </location>
</feature>
<dbReference type="Proteomes" id="UP000886998">
    <property type="component" value="Unassembled WGS sequence"/>
</dbReference>
<dbReference type="AlphaFoldDB" id="A0A8X6XHU0"/>
<evidence type="ECO:0000313" key="3">
    <source>
        <dbReference type="Proteomes" id="UP000886998"/>
    </source>
</evidence>
<comment type="caution">
    <text evidence="2">The sequence shown here is derived from an EMBL/GenBank/DDBJ whole genome shotgun (WGS) entry which is preliminary data.</text>
</comment>
<accession>A0A8X6XHU0</accession>
<reference evidence="2" key="1">
    <citation type="submission" date="2020-08" db="EMBL/GenBank/DDBJ databases">
        <title>Multicomponent nature underlies the extraordinary mechanical properties of spider dragline silk.</title>
        <authorList>
            <person name="Kono N."/>
            <person name="Nakamura H."/>
            <person name="Mori M."/>
            <person name="Yoshida Y."/>
            <person name="Ohtoshi R."/>
            <person name="Malay A.D."/>
            <person name="Moran D.A.P."/>
            <person name="Tomita M."/>
            <person name="Numata K."/>
            <person name="Arakawa K."/>
        </authorList>
    </citation>
    <scope>NUCLEOTIDE SEQUENCE</scope>
</reference>
<keyword evidence="1" id="KW-0732">Signal</keyword>
<feature type="signal peptide" evidence="1">
    <location>
        <begin position="1"/>
        <end position="23"/>
    </location>
</feature>
<organism evidence="2 3">
    <name type="scientific">Trichonephila inaurata madagascariensis</name>
    <dbReference type="NCBI Taxonomy" id="2747483"/>
    <lineage>
        <taxon>Eukaryota</taxon>
        <taxon>Metazoa</taxon>
        <taxon>Ecdysozoa</taxon>
        <taxon>Arthropoda</taxon>
        <taxon>Chelicerata</taxon>
        <taxon>Arachnida</taxon>
        <taxon>Araneae</taxon>
        <taxon>Araneomorphae</taxon>
        <taxon>Entelegynae</taxon>
        <taxon>Araneoidea</taxon>
        <taxon>Nephilidae</taxon>
        <taxon>Trichonephila</taxon>
        <taxon>Trichonephila inaurata</taxon>
    </lineage>
</organism>
<proteinExistence type="predicted"/>
<dbReference type="OrthoDB" id="10600929at2759"/>
<evidence type="ECO:0000256" key="1">
    <source>
        <dbReference type="SAM" id="SignalP"/>
    </source>
</evidence>
<dbReference type="EMBL" id="BMAV01008416">
    <property type="protein sequence ID" value="GFY52016.1"/>
    <property type="molecule type" value="Genomic_DNA"/>
</dbReference>
<evidence type="ECO:0000313" key="2">
    <source>
        <dbReference type="EMBL" id="GFY52016.1"/>
    </source>
</evidence>
<sequence length="87" mass="9999">MWDRRTVLAAPLLLLLVLRTVIARSDNVSGNSALAWTWFPHLISKDTDMDPSKAEIFEGDIIIDRSPHRNFSSVHSLRRSSNSRRRK</sequence>
<gene>
    <name evidence="2" type="primary">TLL1_0</name>
    <name evidence="2" type="ORF">TNIN_294251</name>
</gene>
<keyword evidence="3" id="KW-1185">Reference proteome</keyword>
<protein>
    <submittedName>
        <fullName evidence="2">Tolloid-like protein 1</fullName>
    </submittedName>
</protein>
<name>A0A8X6XHU0_9ARAC</name>